<dbReference type="Pfam" id="PF00072">
    <property type="entry name" value="Response_reg"/>
    <property type="match status" value="1"/>
</dbReference>
<dbReference type="InterPro" id="IPR013783">
    <property type="entry name" value="Ig-like_fold"/>
</dbReference>
<dbReference type="PROSITE" id="PS50109">
    <property type="entry name" value="HIS_KIN"/>
    <property type="match status" value="1"/>
</dbReference>
<dbReference type="Pfam" id="PF07494">
    <property type="entry name" value="Reg_prop"/>
    <property type="match status" value="7"/>
</dbReference>
<name>A0A1M4SBS9_9BACT</name>
<organism evidence="17 18">
    <name type="scientific">Cnuella takakiae</name>
    <dbReference type="NCBI Taxonomy" id="1302690"/>
    <lineage>
        <taxon>Bacteria</taxon>
        <taxon>Pseudomonadati</taxon>
        <taxon>Bacteroidota</taxon>
        <taxon>Chitinophagia</taxon>
        <taxon>Chitinophagales</taxon>
        <taxon>Chitinophagaceae</taxon>
        <taxon>Cnuella</taxon>
    </lineage>
</organism>
<dbReference type="PROSITE" id="PS50110">
    <property type="entry name" value="RESPONSE_REGULATORY"/>
    <property type="match status" value="1"/>
</dbReference>
<dbReference type="SUPFAM" id="SSF47384">
    <property type="entry name" value="Homodimeric domain of signal transducing histidine kinase"/>
    <property type="match status" value="1"/>
</dbReference>
<dbReference type="EC" id="2.7.13.3" evidence="2"/>
<dbReference type="PROSITE" id="PS01124">
    <property type="entry name" value="HTH_ARAC_FAMILY_2"/>
    <property type="match status" value="1"/>
</dbReference>
<feature type="modified residue" description="4-aspartylphosphate" evidence="12">
    <location>
        <position position="1168"/>
    </location>
</feature>
<keyword evidence="6 17" id="KW-0418">Kinase</keyword>
<feature type="domain" description="Response regulatory" evidence="16">
    <location>
        <begin position="1120"/>
        <end position="1235"/>
    </location>
</feature>
<dbReference type="EMBL" id="FQUO01000001">
    <property type="protein sequence ID" value="SHE29632.1"/>
    <property type="molecule type" value="Genomic_DNA"/>
</dbReference>
<dbReference type="Gene3D" id="3.40.50.2300">
    <property type="match status" value="1"/>
</dbReference>
<keyword evidence="13" id="KW-0732">Signal</keyword>
<evidence type="ECO:0000256" key="7">
    <source>
        <dbReference type="ARBA" id="ARBA00022840"/>
    </source>
</evidence>
<dbReference type="InterPro" id="IPR003961">
    <property type="entry name" value="FN3_dom"/>
</dbReference>
<dbReference type="FunFam" id="2.60.40.10:FF:000791">
    <property type="entry name" value="Two-component system sensor histidine kinase/response regulator"/>
    <property type="match status" value="1"/>
</dbReference>
<dbReference type="STRING" id="1302690.BUE76_23175"/>
<dbReference type="CDD" id="cd00082">
    <property type="entry name" value="HisKA"/>
    <property type="match status" value="1"/>
</dbReference>
<dbReference type="InterPro" id="IPR003594">
    <property type="entry name" value="HATPase_dom"/>
</dbReference>
<feature type="domain" description="HTH araC/xylS-type" evidence="14">
    <location>
        <begin position="1267"/>
        <end position="1366"/>
    </location>
</feature>
<keyword evidence="5" id="KW-0547">Nucleotide-binding</keyword>
<reference evidence="17 18" key="1">
    <citation type="submission" date="2016-11" db="EMBL/GenBank/DDBJ databases">
        <authorList>
            <person name="Jaros S."/>
            <person name="Januszkiewicz K."/>
            <person name="Wedrychowicz H."/>
        </authorList>
    </citation>
    <scope>NUCLEOTIDE SEQUENCE [LARGE SCALE GENOMIC DNA]</scope>
    <source>
        <strain evidence="17 18">DSM 26897</strain>
    </source>
</reference>
<keyword evidence="8" id="KW-0902">Two-component regulatory system</keyword>
<evidence type="ECO:0000256" key="13">
    <source>
        <dbReference type="SAM" id="SignalP"/>
    </source>
</evidence>
<dbReference type="CDD" id="cd00063">
    <property type="entry name" value="FN3"/>
    <property type="match status" value="1"/>
</dbReference>
<feature type="chain" id="PRO_5013155104" description="histidine kinase" evidence="13">
    <location>
        <begin position="22"/>
        <end position="1371"/>
    </location>
</feature>
<evidence type="ECO:0000259" key="14">
    <source>
        <dbReference type="PROSITE" id="PS01124"/>
    </source>
</evidence>
<dbReference type="Gene3D" id="2.60.40.10">
    <property type="entry name" value="Immunoglobulins"/>
    <property type="match status" value="1"/>
</dbReference>
<dbReference type="GO" id="GO:0043565">
    <property type="term" value="F:sequence-specific DNA binding"/>
    <property type="evidence" value="ECO:0007669"/>
    <property type="project" value="InterPro"/>
</dbReference>
<dbReference type="SMART" id="SM00342">
    <property type="entry name" value="HTH_ARAC"/>
    <property type="match status" value="1"/>
</dbReference>
<accession>A0A1M4SBS9</accession>
<dbReference type="InterPro" id="IPR005467">
    <property type="entry name" value="His_kinase_dom"/>
</dbReference>
<evidence type="ECO:0000259" key="15">
    <source>
        <dbReference type="PROSITE" id="PS50109"/>
    </source>
</evidence>
<evidence type="ECO:0000256" key="5">
    <source>
        <dbReference type="ARBA" id="ARBA00022741"/>
    </source>
</evidence>
<evidence type="ECO:0000313" key="17">
    <source>
        <dbReference type="EMBL" id="SHE29632.1"/>
    </source>
</evidence>
<dbReference type="InterPro" id="IPR018062">
    <property type="entry name" value="HTH_AraC-typ_CS"/>
</dbReference>
<keyword evidence="9" id="KW-0805">Transcription regulation</keyword>
<dbReference type="PANTHER" id="PTHR43547">
    <property type="entry name" value="TWO-COMPONENT HISTIDINE KINASE"/>
    <property type="match status" value="1"/>
</dbReference>
<keyword evidence="18" id="KW-1185">Reference proteome</keyword>
<evidence type="ECO:0000256" key="3">
    <source>
        <dbReference type="ARBA" id="ARBA00022553"/>
    </source>
</evidence>
<evidence type="ECO:0000256" key="1">
    <source>
        <dbReference type="ARBA" id="ARBA00000085"/>
    </source>
</evidence>
<keyword evidence="7" id="KW-0067">ATP-binding</keyword>
<dbReference type="InterPro" id="IPR011110">
    <property type="entry name" value="Reg_prop"/>
</dbReference>
<dbReference type="RefSeq" id="WP_073038906.1">
    <property type="nucleotide sequence ID" value="NZ_FQUO01000001.1"/>
</dbReference>
<dbReference type="InterPro" id="IPR003661">
    <property type="entry name" value="HisK_dim/P_dom"/>
</dbReference>
<dbReference type="SMART" id="SM00387">
    <property type="entry name" value="HATPase_c"/>
    <property type="match status" value="1"/>
</dbReference>
<evidence type="ECO:0000256" key="8">
    <source>
        <dbReference type="ARBA" id="ARBA00023012"/>
    </source>
</evidence>
<dbReference type="Proteomes" id="UP000184368">
    <property type="component" value="Unassembled WGS sequence"/>
</dbReference>
<dbReference type="InterPro" id="IPR011006">
    <property type="entry name" value="CheY-like_superfamily"/>
</dbReference>
<evidence type="ECO:0000256" key="11">
    <source>
        <dbReference type="ARBA" id="ARBA00023163"/>
    </source>
</evidence>
<dbReference type="InterPro" id="IPR009057">
    <property type="entry name" value="Homeodomain-like_sf"/>
</dbReference>
<evidence type="ECO:0000259" key="16">
    <source>
        <dbReference type="PROSITE" id="PS50110"/>
    </source>
</evidence>
<dbReference type="InterPro" id="IPR018060">
    <property type="entry name" value="HTH_AraC"/>
</dbReference>
<evidence type="ECO:0000256" key="4">
    <source>
        <dbReference type="ARBA" id="ARBA00022679"/>
    </source>
</evidence>
<dbReference type="GO" id="GO:0003700">
    <property type="term" value="F:DNA-binding transcription factor activity"/>
    <property type="evidence" value="ECO:0007669"/>
    <property type="project" value="InterPro"/>
</dbReference>
<evidence type="ECO:0000256" key="10">
    <source>
        <dbReference type="ARBA" id="ARBA00023125"/>
    </source>
</evidence>
<dbReference type="Pfam" id="PF07495">
    <property type="entry name" value="Y_Y_Y"/>
    <property type="match status" value="1"/>
</dbReference>
<dbReference type="InterPro" id="IPR036097">
    <property type="entry name" value="HisK_dim/P_sf"/>
</dbReference>
<dbReference type="CDD" id="cd17574">
    <property type="entry name" value="REC_OmpR"/>
    <property type="match status" value="1"/>
</dbReference>
<dbReference type="SMART" id="SM00448">
    <property type="entry name" value="REC"/>
    <property type="match status" value="1"/>
</dbReference>
<evidence type="ECO:0000256" key="2">
    <source>
        <dbReference type="ARBA" id="ARBA00012438"/>
    </source>
</evidence>
<dbReference type="SMART" id="SM00388">
    <property type="entry name" value="HisKA"/>
    <property type="match status" value="1"/>
</dbReference>
<dbReference type="SUPFAM" id="SSF52172">
    <property type="entry name" value="CheY-like"/>
    <property type="match status" value="1"/>
</dbReference>
<dbReference type="Gene3D" id="2.130.10.10">
    <property type="entry name" value="YVTN repeat-like/Quinoprotein amine dehydrogenase"/>
    <property type="match status" value="2"/>
</dbReference>
<comment type="catalytic activity">
    <reaction evidence="1">
        <text>ATP + protein L-histidine = ADP + protein N-phospho-L-histidine.</text>
        <dbReference type="EC" id="2.7.13.3"/>
    </reaction>
</comment>
<dbReference type="PROSITE" id="PS00041">
    <property type="entry name" value="HTH_ARAC_FAMILY_1"/>
    <property type="match status" value="1"/>
</dbReference>
<dbReference type="Pfam" id="PF12833">
    <property type="entry name" value="HTH_18"/>
    <property type="match status" value="1"/>
</dbReference>
<keyword evidence="11" id="KW-0804">Transcription</keyword>
<dbReference type="InterPro" id="IPR004358">
    <property type="entry name" value="Sig_transdc_His_kin-like_C"/>
</dbReference>
<dbReference type="SUPFAM" id="SSF63829">
    <property type="entry name" value="Calcium-dependent phosphotriesterase"/>
    <property type="match status" value="2"/>
</dbReference>
<dbReference type="InterPro" id="IPR011123">
    <property type="entry name" value="Y_Y_Y"/>
</dbReference>
<keyword evidence="3 12" id="KW-0597">Phosphoprotein</keyword>
<dbReference type="InterPro" id="IPR015943">
    <property type="entry name" value="WD40/YVTN_repeat-like_dom_sf"/>
</dbReference>
<dbReference type="InterPro" id="IPR036890">
    <property type="entry name" value="HATPase_C_sf"/>
</dbReference>
<dbReference type="SUPFAM" id="SSF55874">
    <property type="entry name" value="ATPase domain of HSP90 chaperone/DNA topoisomerase II/histidine kinase"/>
    <property type="match status" value="1"/>
</dbReference>
<dbReference type="Pfam" id="PF00512">
    <property type="entry name" value="HisKA"/>
    <property type="match status" value="1"/>
</dbReference>
<dbReference type="GO" id="GO:0000155">
    <property type="term" value="F:phosphorelay sensor kinase activity"/>
    <property type="evidence" value="ECO:0007669"/>
    <property type="project" value="InterPro"/>
</dbReference>
<dbReference type="Gene3D" id="3.30.565.10">
    <property type="entry name" value="Histidine kinase-like ATPase, C-terminal domain"/>
    <property type="match status" value="1"/>
</dbReference>
<protein>
    <recommendedName>
        <fullName evidence="2">histidine kinase</fullName>
        <ecNumber evidence="2">2.7.13.3</ecNumber>
    </recommendedName>
</protein>
<dbReference type="OrthoDB" id="1489484at2"/>
<dbReference type="Pfam" id="PF02518">
    <property type="entry name" value="HATPase_c"/>
    <property type="match status" value="1"/>
</dbReference>
<dbReference type="FunFam" id="1.10.287.130:FF:000045">
    <property type="entry name" value="Two-component system sensor histidine kinase/response regulator"/>
    <property type="match status" value="1"/>
</dbReference>
<feature type="signal peptide" evidence="13">
    <location>
        <begin position="1"/>
        <end position="21"/>
    </location>
</feature>
<dbReference type="SUPFAM" id="SSF46689">
    <property type="entry name" value="Homeodomain-like"/>
    <property type="match status" value="1"/>
</dbReference>
<evidence type="ECO:0000256" key="9">
    <source>
        <dbReference type="ARBA" id="ARBA00023015"/>
    </source>
</evidence>
<dbReference type="GO" id="GO:0005524">
    <property type="term" value="F:ATP binding"/>
    <property type="evidence" value="ECO:0007669"/>
    <property type="project" value="UniProtKB-KW"/>
</dbReference>
<dbReference type="PANTHER" id="PTHR43547:SF2">
    <property type="entry name" value="HYBRID SIGNAL TRANSDUCTION HISTIDINE KINASE C"/>
    <property type="match status" value="1"/>
</dbReference>
<feature type="domain" description="Histidine kinase" evidence="15">
    <location>
        <begin position="854"/>
        <end position="1077"/>
    </location>
</feature>
<evidence type="ECO:0000313" key="18">
    <source>
        <dbReference type="Proteomes" id="UP000184368"/>
    </source>
</evidence>
<evidence type="ECO:0000256" key="12">
    <source>
        <dbReference type="PROSITE-ProRule" id="PRU00169"/>
    </source>
</evidence>
<sequence length="1371" mass="153089">MFRKLALFCFCLIGHASLTRAQQDDINFTAITTKDGLSSNTVNTILKDRYGQVWFGTEDGLDKFDGLNLSIYRHIPGNKESLPANEVLALHEDQAGNIWVGTSGGSLSRYDRQYNRFVNYPSAEQGISNSVIRGISSDNAGRIWVVHYDGVDILDPKTKKVEKLVLSPDGQGTTIFKDSRQRIWIGTSAGLFRFQPGTKSLTRFVYTGNSSTGLAGNQVNAITEDSSGNIWIGTSTGLSMQRPGSAVFTNYRLDSNLTNGYNGNSINAIAVDGDKLWIGNSTGLDIFQPRTGSITRLRQNVRDIHSLNTSSVRYITIDKQGIYWLGTTGGGVNKYDKNLNLFNLVRSNQFDPLGLNTSVVTAFADGAGGQVYVGTQGGGLSLYDPVNKIFRRVPLVSGRKNGSRYITILTLKKNRRGQLLAGTYAEGLFVLDASGALYRQLLQGNQPEDLNGNEIYSILEDRNGNLWVGTNGNGINILDRDFKVIRRFTPTPRAPNDFLLPFNGYIRDLAEDRNGDIWIATHGGGIAQYNPGSGQFKIFNTENSKLPNNKVQSLLMGSDGNLWAGTFGSGLALFNRATGQFSVFSEKEGLPNSTIYKIVRAPEGTIWVSTNKGISSIDPIKKVVHNYNYHNGLQNNNFIRGAGFLSANGTLFFGGLEGFNYFNPKYLKRNANVPQVLITDLKIANQSVTPGPDGPLRENILVAKEINLDFKQNFTLSFVALNYTSPEQNQYAYKLEGFDRDWIDAGHATSVSYTNLDPGEYRFRVRASNNDGIWNEKGTAITIIVHPPFWRSNYAYAFYLLAAIALVYYLRHRSMQKLKRKYLLEQERFHTEQERKQAMHLHELDQLKIKFLTNLSHEFRTPISLILGPVDSLLQQEKNPQTNGQLRMVRRNAKRLLNLVNQLLDFRKMEEKELNLQLSEGELVSFIRDVADSFRDLAERKRIDFVFRSGLDHFYTRFDQDKIERILFNVLSNAFKFTLERGSIALILEPGGTTEAGTASWVNIKISDSGVGISADKKDQVFDRFFQDTSAAAILNQGTGIGLAITREFVRLHGGSIAVDSELSKGTTFTIRLPFIPLETPAATVPQDADAALEEDSPELAPMPAEELVAAANGTTLLPTVLLVEDNEDFRAYLKENLQQHYKVFEATDGKEGWQKALALHPQLVVSDISMPYMDGIQLSQKIKSDKRTSHIPIILLTALTGEEDQIKGLQTGANDYITKPFNYGVLHAKINNLLVLNDTLKHTYSKQLKVATPDIELESDDERLLKDIMAYLEENLTNPQLSVEELSRNIGMSRSSLYNKLLEITGQTPVEFIRSVKLEKAAVLLEKSDMTIAQIAYSVGFSTPNYFAKTFKTKYNMLPSEYITQRRKTN</sequence>
<keyword evidence="10" id="KW-0238">DNA-binding</keyword>
<keyword evidence="4" id="KW-0808">Transferase</keyword>
<dbReference type="Gene3D" id="1.10.10.60">
    <property type="entry name" value="Homeodomain-like"/>
    <property type="match status" value="2"/>
</dbReference>
<dbReference type="PRINTS" id="PR00344">
    <property type="entry name" value="BCTRLSENSOR"/>
</dbReference>
<evidence type="ECO:0000256" key="6">
    <source>
        <dbReference type="ARBA" id="ARBA00022777"/>
    </source>
</evidence>
<gene>
    <name evidence="17" type="ORF">SAMN05444008_10163</name>
</gene>
<dbReference type="InterPro" id="IPR001789">
    <property type="entry name" value="Sig_transdc_resp-reg_receiver"/>
</dbReference>
<dbReference type="FunFam" id="3.30.565.10:FF:000037">
    <property type="entry name" value="Hybrid sensor histidine kinase/response regulator"/>
    <property type="match status" value="1"/>
</dbReference>
<proteinExistence type="predicted"/>
<dbReference type="Gene3D" id="1.10.287.130">
    <property type="match status" value="1"/>
</dbReference>